<evidence type="ECO:0000256" key="2">
    <source>
        <dbReference type="ARBA" id="ARBA00022963"/>
    </source>
</evidence>
<feature type="short sequence motif" description="DGA/G" evidence="4">
    <location>
        <begin position="157"/>
        <end position="159"/>
    </location>
</feature>
<dbReference type="InterPro" id="IPR016035">
    <property type="entry name" value="Acyl_Trfase/lysoPLipase"/>
</dbReference>
<dbReference type="AlphaFoldDB" id="H8Z6R8"/>
<dbReference type="PANTHER" id="PTHR14226">
    <property type="entry name" value="NEUROPATHY TARGET ESTERASE/SWISS CHEESE D.MELANOGASTER"/>
    <property type="match status" value="1"/>
</dbReference>
<evidence type="ECO:0000259" key="5">
    <source>
        <dbReference type="PROSITE" id="PS51635"/>
    </source>
</evidence>
<reference evidence="7" key="1">
    <citation type="submission" date="2011-06" db="EMBL/GenBank/DDBJ databases">
        <authorList>
            <consortium name="US DOE Joint Genome Institute (JGI-PGF)"/>
            <person name="Lucas S."/>
            <person name="Han J."/>
            <person name="Lapidus A."/>
            <person name="Cheng J.-F."/>
            <person name="Goodwin L."/>
            <person name="Pitluck S."/>
            <person name="Peters L."/>
            <person name="Land M.L."/>
            <person name="Hauser L."/>
            <person name="Vogl K."/>
            <person name="Liu Z."/>
            <person name="Overmann J."/>
            <person name="Frigaard N.-U."/>
            <person name="Bryant D.A."/>
            <person name="Woyke T.J."/>
        </authorList>
    </citation>
    <scope>NUCLEOTIDE SEQUENCE [LARGE SCALE GENOMIC DNA]</scope>
    <source>
        <strain evidence="7">970</strain>
    </source>
</reference>
<comment type="caution">
    <text evidence="4">Lacks conserved residue(s) required for the propagation of feature annotation.</text>
</comment>
<dbReference type="PANTHER" id="PTHR14226:SF76">
    <property type="entry name" value="NTE FAMILY PROTEIN RSSA"/>
    <property type="match status" value="1"/>
</dbReference>
<keyword evidence="7" id="KW-1185">Reference proteome</keyword>
<dbReference type="eggNOG" id="COG1752">
    <property type="taxonomic scope" value="Bacteria"/>
</dbReference>
<feature type="domain" description="PNPLA" evidence="5">
    <location>
        <begin position="9"/>
        <end position="170"/>
    </location>
</feature>
<dbReference type="PROSITE" id="PS51635">
    <property type="entry name" value="PNPLA"/>
    <property type="match status" value="1"/>
</dbReference>
<organism evidence="6 7">
    <name type="scientific">Thiorhodovibrio frisius</name>
    <dbReference type="NCBI Taxonomy" id="631362"/>
    <lineage>
        <taxon>Bacteria</taxon>
        <taxon>Pseudomonadati</taxon>
        <taxon>Pseudomonadota</taxon>
        <taxon>Gammaproteobacteria</taxon>
        <taxon>Chromatiales</taxon>
        <taxon>Chromatiaceae</taxon>
        <taxon>Thiorhodovibrio</taxon>
    </lineage>
</organism>
<dbReference type="Gene3D" id="3.40.1090.10">
    <property type="entry name" value="Cytosolic phospholipase A2 catalytic domain"/>
    <property type="match status" value="1"/>
</dbReference>
<dbReference type="GO" id="GO:0016787">
    <property type="term" value="F:hydrolase activity"/>
    <property type="evidence" value="ECO:0007669"/>
    <property type="project" value="UniProtKB-UniRule"/>
</dbReference>
<reference evidence="6 7" key="2">
    <citation type="submission" date="2011-11" db="EMBL/GenBank/DDBJ databases">
        <authorList>
            <consortium name="US DOE Joint Genome Institute"/>
            <person name="Lucas S."/>
            <person name="Han J."/>
            <person name="Lapidus A."/>
            <person name="Cheng J.-F."/>
            <person name="Goodwin L."/>
            <person name="Pitluck S."/>
            <person name="Peters L."/>
            <person name="Ovchinnikova G."/>
            <person name="Zhang X."/>
            <person name="Detter J.C."/>
            <person name="Han C."/>
            <person name="Tapia R."/>
            <person name="Land M."/>
            <person name="Hauser L."/>
            <person name="Kyrpides N."/>
            <person name="Ivanova N."/>
            <person name="Pagani I."/>
            <person name="Vogl K."/>
            <person name="Liu Z."/>
            <person name="Overmann J."/>
            <person name="Frigaard N.-U."/>
            <person name="Bryant D."/>
            <person name="Woyke T."/>
        </authorList>
    </citation>
    <scope>NUCLEOTIDE SEQUENCE [LARGE SCALE GENOMIC DNA]</scope>
    <source>
        <strain evidence="6 7">970</strain>
    </source>
</reference>
<evidence type="ECO:0000256" key="3">
    <source>
        <dbReference type="ARBA" id="ARBA00023098"/>
    </source>
</evidence>
<dbReference type="Pfam" id="PF01734">
    <property type="entry name" value="Patatin"/>
    <property type="match status" value="1"/>
</dbReference>
<keyword evidence="2 4" id="KW-0442">Lipid degradation</keyword>
<dbReference type="STRING" id="631362.Thi970DRAFT_04442"/>
<dbReference type="Proteomes" id="UP000002964">
    <property type="component" value="Unassembled WGS sequence"/>
</dbReference>
<accession>H8Z6R8</accession>
<feature type="active site" description="Proton acceptor" evidence="4">
    <location>
        <position position="157"/>
    </location>
</feature>
<dbReference type="InterPro" id="IPR050301">
    <property type="entry name" value="NTE"/>
</dbReference>
<dbReference type="HOGENOM" id="CLU_047251_2_1_6"/>
<gene>
    <name evidence="6" type="ORF">Thi970DRAFT_04442</name>
</gene>
<evidence type="ECO:0000313" key="7">
    <source>
        <dbReference type="Proteomes" id="UP000002964"/>
    </source>
</evidence>
<dbReference type="SUPFAM" id="SSF52151">
    <property type="entry name" value="FabD/lysophospholipase-like"/>
    <property type="match status" value="1"/>
</dbReference>
<evidence type="ECO:0000256" key="4">
    <source>
        <dbReference type="PROSITE-ProRule" id="PRU01161"/>
    </source>
</evidence>
<evidence type="ECO:0000313" key="6">
    <source>
        <dbReference type="EMBL" id="EIC20784.1"/>
    </source>
</evidence>
<sequence length="304" mass="33096">MSMKKTVSLILGSGGARGLTHIGVIRELEEHGYQIASIVGCSMGSLIGGIYAAGRLADFESWVTTLSEWDVLRFLDISLTNRSGMMKGDLIMNELRALIGDTNIEDLPLPFTAVATDVVSKKEVWLNSGDLFDAIRASIAIPGIFTPKLTNGRALVDGGLLNPLPVAPSTDDVTDLTIAVSLAGREVSQPLGPNPLPPRAGSIQAYRSRIENFIDTVQGKLGMEQAAKPGEERPLPLTDVLMGMFDTMQAAISRYRLASYPPDILIDIPYNVCQTHEFYKAEQLIEAGRYWATEYLMRHGEDQG</sequence>
<evidence type="ECO:0000256" key="1">
    <source>
        <dbReference type="ARBA" id="ARBA00022801"/>
    </source>
</evidence>
<dbReference type="EMBL" id="JH603170">
    <property type="protein sequence ID" value="EIC20784.1"/>
    <property type="molecule type" value="Genomic_DNA"/>
</dbReference>
<dbReference type="GO" id="GO:0016042">
    <property type="term" value="P:lipid catabolic process"/>
    <property type="evidence" value="ECO:0007669"/>
    <property type="project" value="UniProtKB-UniRule"/>
</dbReference>
<keyword evidence="3 4" id="KW-0443">Lipid metabolism</keyword>
<proteinExistence type="predicted"/>
<keyword evidence="1 4" id="KW-0378">Hydrolase</keyword>
<name>H8Z6R8_9GAMM</name>
<dbReference type="InterPro" id="IPR002641">
    <property type="entry name" value="PNPLA_dom"/>
</dbReference>
<feature type="active site" description="Nucleophile" evidence="4">
    <location>
        <position position="42"/>
    </location>
</feature>
<feature type="short sequence motif" description="GXSXG" evidence="4">
    <location>
        <begin position="40"/>
        <end position="44"/>
    </location>
</feature>
<protein>
    <submittedName>
        <fullName evidence="6">Putative esterase of the alpha-beta hydrolase superfamily</fullName>
    </submittedName>
</protein>